<dbReference type="PRINTS" id="PR00146">
    <property type="entry name" value="DHPICSNTHASE"/>
</dbReference>
<dbReference type="PANTHER" id="PTHR12128">
    <property type="entry name" value="DIHYDRODIPICOLINATE SYNTHASE"/>
    <property type="match status" value="1"/>
</dbReference>
<evidence type="ECO:0000256" key="12">
    <source>
        <dbReference type="HAMAP-Rule" id="MF_00418"/>
    </source>
</evidence>
<comment type="subunit">
    <text evidence="12">Homotetramer; dimer of dimers.</text>
</comment>
<evidence type="ECO:0000256" key="9">
    <source>
        <dbReference type="ARBA" id="ARBA00023239"/>
    </source>
</evidence>
<evidence type="ECO:0000256" key="3">
    <source>
        <dbReference type="ARBA" id="ARBA00007592"/>
    </source>
</evidence>
<keyword evidence="10 12" id="KW-0704">Schiff base</keyword>
<reference evidence="16" key="1">
    <citation type="journal article" date="2014" name="Int. J. Syst. Evol. Microbiol.">
        <title>Complete genome sequence of Corynebacterium casei LMG S-19264T (=DSM 44701T), isolated from a smear-ripened cheese.</title>
        <authorList>
            <consortium name="US DOE Joint Genome Institute (JGI-PGF)"/>
            <person name="Walter F."/>
            <person name="Albersmeier A."/>
            <person name="Kalinowski J."/>
            <person name="Ruckert C."/>
        </authorList>
    </citation>
    <scope>NUCLEOTIDE SEQUENCE</scope>
    <source>
        <strain evidence="16">CGMCC 1.12785</strain>
    </source>
</reference>
<dbReference type="NCBIfam" id="TIGR00674">
    <property type="entry name" value="dapA"/>
    <property type="match status" value="1"/>
</dbReference>
<comment type="caution">
    <text evidence="12">Was originally thought to be a dihydrodipicolinate synthase (DHDPS), catalyzing the condensation of (S)-aspartate-beta-semialdehyde [(S)-ASA] and pyruvate to dihydrodipicolinate (DHDP). However, it was shown in E.coli that the product of the enzymatic reaction is not dihydrodipicolinate but in fact (4S)-4-hydroxy-2,3,4,5-tetrahydro-(2S)-dipicolinic acid (HTPA), and that the consecutive dehydration reaction leading to DHDP is not spontaneous but catalyzed by DapB.</text>
</comment>
<dbReference type="GO" id="GO:0009089">
    <property type="term" value="P:lysine biosynthetic process via diaminopimelate"/>
    <property type="evidence" value="ECO:0007669"/>
    <property type="project" value="UniProtKB-UniRule"/>
</dbReference>
<dbReference type="GO" id="GO:0008840">
    <property type="term" value="F:4-hydroxy-tetrahydrodipicolinate synthase activity"/>
    <property type="evidence" value="ECO:0007669"/>
    <property type="project" value="UniProtKB-UniRule"/>
</dbReference>
<dbReference type="Proteomes" id="UP000616114">
    <property type="component" value="Unassembled WGS sequence"/>
</dbReference>
<evidence type="ECO:0000256" key="15">
    <source>
        <dbReference type="PIRSR" id="PIRSR001365-2"/>
    </source>
</evidence>
<protein>
    <recommendedName>
        <fullName evidence="4 12">4-hydroxy-tetrahydrodipicolinate synthase</fullName>
        <shortName evidence="12">HTPA synthase</shortName>
        <ecNumber evidence="4 12">4.3.3.7</ecNumber>
    </recommendedName>
</protein>
<dbReference type="PIRSF" id="PIRSF001365">
    <property type="entry name" value="DHDPS"/>
    <property type="match status" value="1"/>
</dbReference>
<comment type="caution">
    <text evidence="16">The sequence shown here is derived from an EMBL/GenBank/DDBJ whole genome shotgun (WGS) entry which is preliminary data.</text>
</comment>
<evidence type="ECO:0000313" key="16">
    <source>
        <dbReference type="EMBL" id="GGA11867.1"/>
    </source>
</evidence>
<proteinExistence type="inferred from homology"/>
<keyword evidence="9 12" id="KW-0456">Lyase</keyword>
<dbReference type="Gene3D" id="3.20.20.70">
    <property type="entry name" value="Aldolase class I"/>
    <property type="match status" value="1"/>
</dbReference>
<sequence>MSDTARSRYADARAAFGTMSTAMITPFTPDGALDLAAAERTAAHLVKLGNDALVVSGTTGEAPTTSDKEKSELLAAVRGAVGTGVRLVAGVGTNDTAHTVELAQQAHAAGADGVLVVAPYYSKPTQAGLAAHVRAVADAVDLPVMLYDIPGRSAVPFSTETLIELAAHPGVLAVKDAKGDLHATSTVLAATDLAYYSGEDALNFPLLAVGAVGLVSVVGHVAADRYRAMVDAVARGDLATAARLHYEALPLVQAIMTTAPGVVTAKAALQLQGVLADRGTRLPLLPADDALVAVLRDALKKAGYLS</sequence>
<dbReference type="AlphaFoldDB" id="A0A8J2XK64"/>
<dbReference type="CDD" id="cd00950">
    <property type="entry name" value="DHDPS"/>
    <property type="match status" value="1"/>
</dbReference>
<keyword evidence="8 12" id="KW-0457">Lysine biosynthesis</keyword>
<evidence type="ECO:0000313" key="17">
    <source>
        <dbReference type="Proteomes" id="UP000616114"/>
    </source>
</evidence>
<dbReference type="PANTHER" id="PTHR12128:SF66">
    <property type="entry name" value="4-HYDROXY-2-OXOGLUTARATE ALDOLASE, MITOCHONDRIAL"/>
    <property type="match status" value="1"/>
</dbReference>
<name>A0A8J2XK64_9MICO</name>
<organism evidence="16 17">
    <name type="scientific">Sediminivirga luteola</name>
    <dbReference type="NCBI Taxonomy" id="1774748"/>
    <lineage>
        <taxon>Bacteria</taxon>
        <taxon>Bacillati</taxon>
        <taxon>Actinomycetota</taxon>
        <taxon>Actinomycetes</taxon>
        <taxon>Micrococcales</taxon>
        <taxon>Brevibacteriaceae</taxon>
        <taxon>Sediminivirga</taxon>
    </lineage>
</organism>
<feature type="active site" description="Proton donor/acceptor" evidence="12 14">
    <location>
        <position position="147"/>
    </location>
</feature>
<keyword evidence="5 12" id="KW-0963">Cytoplasm</keyword>
<evidence type="ECO:0000256" key="13">
    <source>
        <dbReference type="PIRNR" id="PIRNR001365"/>
    </source>
</evidence>
<dbReference type="EMBL" id="BMFY01000004">
    <property type="protein sequence ID" value="GGA11867.1"/>
    <property type="molecule type" value="Genomic_DNA"/>
</dbReference>
<comment type="function">
    <text evidence="1 12">Catalyzes the condensation of (S)-aspartate-beta-semialdehyde [(S)-ASA] and pyruvate to 4-hydroxy-tetrahydrodipicolinate (HTPA).</text>
</comment>
<dbReference type="UniPathway" id="UPA00034">
    <property type="reaction ID" value="UER00017"/>
</dbReference>
<dbReference type="GO" id="GO:0005829">
    <property type="term" value="C:cytosol"/>
    <property type="evidence" value="ECO:0007669"/>
    <property type="project" value="TreeGrafter"/>
</dbReference>
<dbReference type="InterPro" id="IPR013785">
    <property type="entry name" value="Aldolase_TIM"/>
</dbReference>
<evidence type="ECO:0000256" key="10">
    <source>
        <dbReference type="ARBA" id="ARBA00023270"/>
    </source>
</evidence>
<accession>A0A8J2XK64</accession>
<feature type="site" description="Part of a proton relay during catalysis" evidence="12">
    <location>
        <position position="121"/>
    </location>
</feature>
<evidence type="ECO:0000256" key="6">
    <source>
        <dbReference type="ARBA" id="ARBA00022605"/>
    </source>
</evidence>
<evidence type="ECO:0000256" key="7">
    <source>
        <dbReference type="ARBA" id="ARBA00022915"/>
    </source>
</evidence>
<reference evidence="16" key="2">
    <citation type="submission" date="2020-09" db="EMBL/GenBank/DDBJ databases">
        <authorList>
            <person name="Sun Q."/>
            <person name="Zhou Y."/>
        </authorList>
    </citation>
    <scope>NUCLEOTIDE SEQUENCE</scope>
    <source>
        <strain evidence="16">CGMCC 1.12785</strain>
    </source>
</reference>
<keyword evidence="17" id="KW-1185">Reference proteome</keyword>
<dbReference type="PROSITE" id="PS00666">
    <property type="entry name" value="DHDPS_2"/>
    <property type="match status" value="1"/>
</dbReference>
<dbReference type="HAMAP" id="MF_00418">
    <property type="entry name" value="DapA"/>
    <property type="match status" value="1"/>
</dbReference>
<dbReference type="Pfam" id="PF00701">
    <property type="entry name" value="DHDPS"/>
    <property type="match status" value="1"/>
</dbReference>
<evidence type="ECO:0000256" key="11">
    <source>
        <dbReference type="ARBA" id="ARBA00047836"/>
    </source>
</evidence>
<feature type="site" description="Part of a proton relay during catalysis" evidence="12">
    <location>
        <position position="58"/>
    </location>
</feature>
<dbReference type="InterPro" id="IPR005263">
    <property type="entry name" value="DapA"/>
</dbReference>
<dbReference type="GO" id="GO:0019877">
    <property type="term" value="P:diaminopimelate biosynthetic process"/>
    <property type="evidence" value="ECO:0007669"/>
    <property type="project" value="UniProtKB-UniRule"/>
</dbReference>
<evidence type="ECO:0000256" key="4">
    <source>
        <dbReference type="ARBA" id="ARBA00012086"/>
    </source>
</evidence>
<comment type="catalytic activity">
    <reaction evidence="11 12">
        <text>L-aspartate 4-semialdehyde + pyruvate = (2S,4S)-4-hydroxy-2,3,4,5-tetrahydrodipicolinate + H2O + H(+)</text>
        <dbReference type="Rhea" id="RHEA:34171"/>
        <dbReference type="ChEBI" id="CHEBI:15361"/>
        <dbReference type="ChEBI" id="CHEBI:15377"/>
        <dbReference type="ChEBI" id="CHEBI:15378"/>
        <dbReference type="ChEBI" id="CHEBI:67139"/>
        <dbReference type="ChEBI" id="CHEBI:537519"/>
        <dbReference type="EC" id="4.3.3.7"/>
    </reaction>
</comment>
<keyword evidence="7 12" id="KW-0220">Diaminopimelate biosynthesis</keyword>
<dbReference type="EC" id="4.3.3.7" evidence="4 12"/>
<dbReference type="InterPro" id="IPR002220">
    <property type="entry name" value="DapA-like"/>
</dbReference>
<dbReference type="PROSITE" id="PS00665">
    <property type="entry name" value="DHDPS_1"/>
    <property type="match status" value="1"/>
</dbReference>
<evidence type="ECO:0000256" key="5">
    <source>
        <dbReference type="ARBA" id="ARBA00022490"/>
    </source>
</evidence>
<keyword evidence="6 12" id="KW-0028">Amino-acid biosynthesis</keyword>
<dbReference type="InterPro" id="IPR020624">
    <property type="entry name" value="Schiff_base-form_aldolases_CS"/>
</dbReference>
<comment type="similarity">
    <text evidence="3 12 13">Belongs to the DapA family.</text>
</comment>
<dbReference type="InterPro" id="IPR020625">
    <property type="entry name" value="Schiff_base-form_aldolases_AS"/>
</dbReference>
<dbReference type="SUPFAM" id="SSF51569">
    <property type="entry name" value="Aldolase"/>
    <property type="match status" value="1"/>
</dbReference>
<dbReference type="RefSeq" id="WP_188550148.1">
    <property type="nucleotide sequence ID" value="NZ_BMFY01000004.1"/>
</dbReference>
<feature type="binding site" evidence="12 15">
    <location>
        <position position="215"/>
    </location>
    <ligand>
        <name>pyruvate</name>
        <dbReference type="ChEBI" id="CHEBI:15361"/>
    </ligand>
</feature>
<feature type="active site" description="Schiff-base intermediate with substrate" evidence="12 14">
    <location>
        <position position="175"/>
    </location>
</feature>
<evidence type="ECO:0000256" key="1">
    <source>
        <dbReference type="ARBA" id="ARBA00003294"/>
    </source>
</evidence>
<gene>
    <name evidence="12 16" type="primary">dapA</name>
    <name evidence="16" type="ORF">GCM10011333_13490</name>
</gene>
<evidence type="ECO:0000256" key="8">
    <source>
        <dbReference type="ARBA" id="ARBA00023154"/>
    </source>
</evidence>
<dbReference type="SMART" id="SM01130">
    <property type="entry name" value="DHDPS"/>
    <property type="match status" value="1"/>
</dbReference>
<evidence type="ECO:0000256" key="14">
    <source>
        <dbReference type="PIRSR" id="PIRSR001365-1"/>
    </source>
</evidence>
<comment type="subcellular location">
    <subcellularLocation>
        <location evidence="12">Cytoplasm</location>
    </subcellularLocation>
</comment>
<comment type="pathway">
    <text evidence="2 12">Amino-acid biosynthesis; L-lysine biosynthesis via DAP pathway; (S)-tetrahydrodipicolinate from L-aspartate: step 3/4.</text>
</comment>
<evidence type="ECO:0000256" key="2">
    <source>
        <dbReference type="ARBA" id="ARBA00005120"/>
    </source>
</evidence>
<feature type="binding site" evidence="12 15">
    <location>
        <position position="59"/>
    </location>
    <ligand>
        <name>pyruvate</name>
        <dbReference type="ChEBI" id="CHEBI:15361"/>
    </ligand>
</feature>